<dbReference type="EMBL" id="QWGP01000049">
    <property type="protein sequence ID" value="RHZ90711.1"/>
    <property type="molecule type" value="Genomic_DNA"/>
</dbReference>
<dbReference type="Gene3D" id="3.40.50.150">
    <property type="entry name" value="Vaccinia Virus protein VP39"/>
    <property type="match status" value="1"/>
</dbReference>
<feature type="domain" description="Methyltransferase FkbM" evidence="1">
    <location>
        <begin position="58"/>
        <end position="211"/>
    </location>
</feature>
<keyword evidence="2" id="KW-0489">Methyltransferase</keyword>
<evidence type="ECO:0000313" key="3">
    <source>
        <dbReference type="Proteomes" id="UP000266305"/>
    </source>
</evidence>
<dbReference type="PANTHER" id="PTHR34203">
    <property type="entry name" value="METHYLTRANSFERASE, FKBM FAMILY PROTEIN"/>
    <property type="match status" value="1"/>
</dbReference>
<dbReference type="Pfam" id="PF05050">
    <property type="entry name" value="Methyltransf_21"/>
    <property type="match status" value="1"/>
</dbReference>
<comment type="caution">
    <text evidence="2">The sequence shown here is derived from an EMBL/GenBank/DDBJ whole genome shotgun (WGS) entry which is preliminary data.</text>
</comment>
<keyword evidence="2" id="KW-0808">Transferase</keyword>
<protein>
    <submittedName>
        <fullName evidence="2">FkbM family methyltransferase</fullName>
    </submittedName>
</protein>
<dbReference type="InterPro" id="IPR052514">
    <property type="entry name" value="SAM-dependent_MTase"/>
</dbReference>
<dbReference type="RefSeq" id="WP_119001527.1">
    <property type="nucleotide sequence ID" value="NZ_QWGP01000049.1"/>
</dbReference>
<dbReference type="PANTHER" id="PTHR34203:SF15">
    <property type="entry name" value="SLL1173 PROTEIN"/>
    <property type="match status" value="1"/>
</dbReference>
<dbReference type="InterPro" id="IPR006342">
    <property type="entry name" value="FkbM_mtfrase"/>
</dbReference>
<dbReference type="InterPro" id="IPR029063">
    <property type="entry name" value="SAM-dependent_MTases_sf"/>
</dbReference>
<evidence type="ECO:0000259" key="1">
    <source>
        <dbReference type="Pfam" id="PF05050"/>
    </source>
</evidence>
<dbReference type="Proteomes" id="UP000266305">
    <property type="component" value="Unassembled WGS sequence"/>
</dbReference>
<sequence>MTFDLHEAGPAPAAPRSWKDLVPSSFRLAQRAWRSWLRGEPELHLVPGLCDPARWSLDVGANNGVYSWHMARASAGVMAFEPQPRHVRFLRQALGAPARVEQVALSDAAGEVRLRVPRARMEDGRATIEPANRLAGFDCDEIRVPCRRLDDYRLPAVGMIKIDVEGHELSVIEGARELLARDRPNLLIEAEERHRPQAVASLCARLRELGYGAHLLGPEGLRPTTPEAVAAAGQNNLVFLHASRAETVLRRCRGRRAGR</sequence>
<gene>
    <name evidence="2" type="ORF">D1114_22465</name>
</gene>
<accession>A0AAX1UEL4</accession>
<evidence type="ECO:0000313" key="2">
    <source>
        <dbReference type="EMBL" id="RHZ90711.1"/>
    </source>
</evidence>
<reference evidence="2 3" key="1">
    <citation type="submission" date="2018-08" db="EMBL/GenBank/DDBJ databases">
        <title>Draft genome sequence of Rhodobacter sphaeroides FY.</title>
        <authorList>
            <person name="Rayyan A."/>
            <person name="Meyer T.E."/>
            <person name="Kyndt J.A."/>
        </authorList>
    </citation>
    <scope>NUCLEOTIDE SEQUENCE [LARGE SCALE GENOMIC DNA]</scope>
    <source>
        <strain evidence="2 3">FY</strain>
    </source>
</reference>
<dbReference type="NCBIfam" id="TIGR01444">
    <property type="entry name" value="fkbM_fam"/>
    <property type="match status" value="1"/>
</dbReference>
<dbReference type="GO" id="GO:0008168">
    <property type="term" value="F:methyltransferase activity"/>
    <property type="evidence" value="ECO:0007669"/>
    <property type="project" value="UniProtKB-KW"/>
</dbReference>
<dbReference type="GO" id="GO:0032259">
    <property type="term" value="P:methylation"/>
    <property type="evidence" value="ECO:0007669"/>
    <property type="project" value="UniProtKB-KW"/>
</dbReference>
<proteinExistence type="predicted"/>
<name>A0AAX1UEL4_CERSP</name>
<dbReference type="AlphaFoldDB" id="A0AAX1UEL4"/>
<organism evidence="2 3">
    <name type="scientific">Cereibacter sphaeroides</name>
    <name type="common">Rhodobacter sphaeroides</name>
    <dbReference type="NCBI Taxonomy" id="1063"/>
    <lineage>
        <taxon>Bacteria</taxon>
        <taxon>Pseudomonadati</taxon>
        <taxon>Pseudomonadota</taxon>
        <taxon>Alphaproteobacteria</taxon>
        <taxon>Rhodobacterales</taxon>
        <taxon>Paracoccaceae</taxon>
        <taxon>Cereibacter</taxon>
    </lineage>
</organism>
<dbReference type="SUPFAM" id="SSF53335">
    <property type="entry name" value="S-adenosyl-L-methionine-dependent methyltransferases"/>
    <property type="match status" value="1"/>
</dbReference>